<keyword evidence="1" id="KW-0472">Membrane</keyword>
<dbReference type="AlphaFoldDB" id="A0A5J6LBP6"/>
<gene>
    <name evidence="2" type="ORF">F5I99_05525</name>
</gene>
<feature type="transmembrane region" description="Helical" evidence="1">
    <location>
        <begin position="46"/>
        <end position="66"/>
    </location>
</feature>
<evidence type="ECO:0000256" key="1">
    <source>
        <dbReference type="SAM" id="Phobius"/>
    </source>
</evidence>
<keyword evidence="1" id="KW-0812">Transmembrane</keyword>
<evidence type="ECO:0000313" key="3">
    <source>
        <dbReference type="Proteomes" id="UP000325606"/>
    </source>
</evidence>
<sequence>MTMRRPEWLSLQRTGKLYILPTRAGGGFILLLVLLLLLSINFENNLTFALTFLLSALMIIAILYTYSNLAGVQVACVGAHPCFAGESAGFTLQLSTAGDREHQQIELRWPEAIPVAADLLNTRQVRVELALPTQRRGWCVAPKIRLQTVFPLGLFRCWCYQSVNGKALVYPMPEMGGVLPATAGADGQGVIAEQAGSDDFSGLQRFQAGMSPNHIAWKVFARGQGLHAKRYASRQDLNIWLDYDSWPEADPEIRLSRLCYWALKLSRDERPFGLRLPGTVLEPSRGEAHRQQVLKSLALFGVEQA</sequence>
<dbReference type="Proteomes" id="UP000325606">
    <property type="component" value="Chromosome"/>
</dbReference>
<dbReference type="PANTHER" id="PTHR34351">
    <property type="entry name" value="SLR1927 PROTEIN-RELATED"/>
    <property type="match status" value="1"/>
</dbReference>
<dbReference type="PANTHER" id="PTHR34351:SF1">
    <property type="entry name" value="SLR1927 PROTEIN"/>
    <property type="match status" value="1"/>
</dbReference>
<name>A0A5J6LBP6_9GAMM</name>
<organism evidence="2 3">
    <name type="scientific">Nitrincola iocasae</name>
    <dbReference type="NCBI Taxonomy" id="2614693"/>
    <lineage>
        <taxon>Bacteria</taxon>
        <taxon>Pseudomonadati</taxon>
        <taxon>Pseudomonadota</taxon>
        <taxon>Gammaproteobacteria</taxon>
        <taxon>Oceanospirillales</taxon>
        <taxon>Oceanospirillaceae</taxon>
        <taxon>Nitrincola</taxon>
    </lineage>
</organism>
<protein>
    <submittedName>
        <fullName evidence="2">DUF58 domain-containing protein</fullName>
    </submittedName>
</protein>
<reference evidence="2 3" key="1">
    <citation type="submission" date="2019-09" db="EMBL/GenBank/DDBJ databases">
        <title>Nitrincola iocasae sp. nov., a bacterium isolated from the sediment collected at a cold seep field in South China Sea.</title>
        <authorList>
            <person name="Zhang H."/>
            <person name="Wang H."/>
            <person name="Li C."/>
        </authorList>
    </citation>
    <scope>NUCLEOTIDE SEQUENCE [LARGE SCALE GENOMIC DNA]</scope>
    <source>
        <strain evidence="2 3">KXZD1103</strain>
    </source>
</reference>
<keyword evidence="3" id="KW-1185">Reference proteome</keyword>
<accession>A0A5J6LBP6</accession>
<dbReference type="KEGG" id="nik:F5I99_05525"/>
<dbReference type="EMBL" id="CP044222">
    <property type="protein sequence ID" value="QEW05995.1"/>
    <property type="molecule type" value="Genomic_DNA"/>
</dbReference>
<dbReference type="RefSeq" id="WP_151054031.1">
    <property type="nucleotide sequence ID" value="NZ_CP044222.1"/>
</dbReference>
<feature type="transmembrane region" description="Helical" evidence="1">
    <location>
        <begin position="20"/>
        <end position="40"/>
    </location>
</feature>
<keyword evidence="1" id="KW-1133">Transmembrane helix</keyword>
<evidence type="ECO:0000313" key="2">
    <source>
        <dbReference type="EMBL" id="QEW05995.1"/>
    </source>
</evidence>
<proteinExistence type="predicted"/>